<feature type="domain" description="Serpin" evidence="2">
    <location>
        <begin position="88"/>
        <end position="461"/>
    </location>
</feature>
<dbReference type="Proteomes" id="UP000003327">
    <property type="component" value="Unassembled WGS sequence"/>
</dbReference>
<dbReference type="PANTHER" id="PTHR11461">
    <property type="entry name" value="SERINE PROTEASE INHIBITOR, SERPIN"/>
    <property type="match status" value="1"/>
</dbReference>
<dbReference type="AlphaFoldDB" id="C9MPR7"/>
<dbReference type="InterPro" id="IPR023796">
    <property type="entry name" value="Serpin_dom"/>
</dbReference>
<dbReference type="GO" id="GO:0005615">
    <property type="term" value="C:extracellular space"/>
    <property type="evidence" value="ECO:0007669"/>
    <property type="project" value="InterPro"/>
</dbReference>
<evidence type="ECO:0000256" key="1">
    <source>
        <dbReference type="RuleBase" id="RU000411"/>
    </source>
</evidence>
<dbReference type="InterPro" id="IPR023795">
    <property type="entry name" value="Serpin_CS"/>
</dbReference>
<dbReference type="Pfam" id="PF00079">
    <property type="entry name" value="Serpin"/>
    <property type="match status" value="1"/>
</dbReference>
<dbReference type="PROSITE" id="PS00284">
    <property type="entry name" value="SERPIN"/>
    <property type="match status" value="1"/>
</dbReference>
<evidence type="ECO:0000313" key="4">
    <source>
        <dbReference type="Proteomes" id="UP000003327"/>
    </source>
</evidence>
<protein>
    <submittedName>
        <fullName evidence="3">Serine proteinase inhibitor</fullName>
    </submittedName>
</protein>
<comment type="caution">
    <text evidence="3">The sequence shown here is derived from an EMBL/GenBank/DDBJ whole genome shotgun (WGS) entry which is preliminary data.</text>
</comment>
<dbReference type="InterPro" id="IPR042178">
    <property type="entry name" value="Serpin_sf_1"/>
</dbReference>
<dbReference type="eggNOG" id="COG4826">
    <property type="taxonomic scope" value="Bacteria"/>
</dbReference>
<evidence type="ECO:0000259" key="2">
    <source>
        <dbReference type="SMART" id="SM00093"/>
    </source>
</evidence>
<dbReference type="CDD" id="cd00172">
    <property type="entry name" value="serpin"/>
    <property type="match status" value="1"/>
</dbReference>
<name>C9MPR7_9BACT</name>
<comment type="similarity">
    <text evidence="1">Belongs to the serpin family.</text>
</comment>
<dbReference type="PANTHER" id="PTHR11461:SF211">
    <property type="entry name" value="GH10112P-RELATED"/>
    <property type="match status" value="1"/>
</dbReference>
<gene>
    <name evidence="3" type="ORF">HMPREF0973_01608</name>
</gene>
<dbReference type="Gene3D" id="3.30.497.10">
    <property type="entry name" value="Antithrombin, subunit I, domain 2"/>
    <property type="match status" value="1"/>
</dbReference>
<organism evidence="3 4">
    <name type="scientific">Prevotella veroralis F0319</name>
    <dbReference type="NCBI Taxonomy" id="649761"/>
    <lineage>
        <taxon>Bacteria</taxon>
        <taxon>Pseudomonadati</taxon>
        <taxon>Bacteroidota</taxon>
        <taxon>Bacteroidia</taxon>
        <taxon>Bacteroidales</taxon>
        <taxon>Prevotellaceae</taxon>
        <taxon>Prevotella</taxon>
    </lineage>
</organism>
<accession>C9MPR7</accession>
<proteinExistence type="inferred from homology"/>
<dbReference type="EMBL" id="ACVA01000036">
    <property type="protein sequence ID" value="EEX18420.1"/>
    <property type="molecule type" value="Genomic_DNA"/>
</dbReference>
<dbReference type="STRING" id="649761.HMPREF0973_01608"/>
<dbReference type="Gene3D" id="2.30.39.10">
    <property type="entry name" value="Alpha-1-antitrypsin, domain 1"/>
    <property type="match status" value="1"/>
</dbReference>
<dbReference type="InterPro" id="IPR000215">
    <property type="entry name" value="Serpin_fam"/>
</dbReference>
<evidence type="ECO:0000313" key="3">
    <source>
        <dbReference type="EMBL" id="EEX18420.1"/>
    </source>
</evidence>
<dbReference type="InterPro" id="IPR036186">
    <property type="entry name" value="Serpin_sf"/>
</dbReference>
<keyword evidence="4" id="KW-1185">Reference proteome</keyword>
<sequence>MLVIKELRIYKQKNIFCTFEVLIINSKQHCLMKTRLFYLPFLLLFASCINTNQTAKTLEEAATEEEVPDYTLSTEESKLISSSNAFGLKLFQQLSNKENEKSIVFSPTAVIYSLNMLNNGAAGKTKQALCHVLGYSEKQLDDVNKLNKKILIGQRRETFSNIGAGNSKDKKSSNGYMVTANFIALNEATELLPEYQKALQDYYFTNIIASANQQEEKIKADTLCAKVTKGDITTLPIDVSTPYSAQIINAVALRIPWSYEFMEESTDLQTFYKQDGKQTKVHMMHTVDQDKNFRGYEGKEYKVLTLGMQNGFNMYVVLPNKGYQLRDIINNFKDSTLYKLTELHKQYDEVEIALPKFSTSIKLPLKELYTKSGLGVLFSQQAADFSQMSPSPLYIDKVYQQIRLDVNEKGVAAKAVQSTSMMTLGMTTHPTRFTFTADHPFFYYITDQFGNVCFMGKFMGE</sequence>
<dbReference type="InterPro" id="IPR042185">
    <property type="entry name" value="Serpin_sf_2"/>
</dbReference>
<dbReference type="SUPFAM" id="SSF56574">
    <property type="entry name" value="Serpins"/>
    <property type="match status" value="1"/>
</dbReference>
<dbReference type="HOGENOM" id="CLU_023330_0_3_10"/>
<dbReference type="SMART" id="SM00093">
    <property type="entry name" value="SERPIN"/>
    <property type="match status" value="1"/>
</dbReference>
<dbReference type="GO" id="GO:0004867">
    <property type="term" value="F:serine-type endopeptidase inhibitor activity"/>
    <property type="evidence" value="ECO:0007669"/>
    <property type="project" value="InterPro"/>
</dbReference>
<reference evidence="3 4" key="1">
    <citation type="submission" date="2009-09" db="EMBL/GenBank/DDBJ databases">
        <authorList>
            <person name="Weinstock G."/>
            <person name="Sodergren E."/>
            <person name="Clifton S."/>
            <person name="Fulton L."/>
            <person name="Fulton B."/>
            <person name="Courtney L."/>
            <person name="Fronick C."/>
            <person name="Harrison M."/>
            <person name="Strong C."/>
            <person name="Farmer C."/>
            <person name="Delahaunty K."/>
            <person name="Markovic C."/>
            <person name="Hall O."/>
            <person name="Minx P."/>
            <person name="Tomlinson C."/>
            <person name="Mitreva M."/>
            <person name="Nelson J."/>
            <person name="Hou S."/>
            <person name="Wollam A."/>
            <person name="Pepin K.H."/>
            <person name="Johnson M."/>
            <person name="Bhonagiri V."/>
            <person name="Nash W.E."/>
            <person name="Warren W."/>
            <person name="Chinwalla A."/>
            <person name="Mardis E.R."/>
            <person name="Wilson R.K."/>
        </authorList>
    </citation>
    <scope>NUCLEOTIDE SEQUENCE [LARGE SCALE GENOMIC DNA]</scope>
    <source>
        <strain evidence="3 4">F0319</strain>
    </source>
</reference>